<feature type="region of interest" description="Disordered" evidence="1">
    <location>
        <begin position="119"/>
        <end position="143"/>
    </location>
</feature>
<comment type="caution">
    <text evidence="2">The sequence shown here is derived from an EMBL/GenBank/DDBJ whole genome shotgun (WGS) entry which is preliminary data.</text>
</comment>
<accession>A0A0F4Z1B6</accession>
<evidence type="ECO:0000313" key="3">
    <source>
        <dbReference type="Proteomes" id="UP000053958"/>
    </source>
</evidence>
<dbReference type="RefSeq" id="XP_013330265.1">
    <property type="nucleotide sequence ID" value="XM_013474811.1"/>
</dbReference>
<reference evidence="2 3" key="1">
    <citation type="submission" date="2015-04" db="EMBL/GenBank/DDBJ databases">
        <authorList>
            <person name="Heijne W.H."/>
            <person name="Fedorova N.D."/>
            <person name="Nierman W.C."/>
            <person name="Vollebregt A.W."/>
            <person name="Zhao Z."/>
            <person name="Wu L."/>
            <person name="Kumar M."/>
            <person name="Stam H."/>
            <person name="van den Berg M.A."/>
            <person name="Pel H.J."/>
        </authorList>
    </citation>
    <scope>NUCLEOTIDE SEQUENCE [LARGE SCALE GENOMIC DNA]</scope>
    <source>
        <strain evidence="2 3">CBS 393.64</strain>
    </source>
</reference>
<evidence type="ECO:0000256" key="1">
    <source>
        <dbReference type="SAM" id="MobiDB-lite"/>
    </source>
</evidence>
<sequence length="169" mass="18808">MYMYSALLYSALLYSALQERQRGITINPFDAPILSCNRDEISTNTNTQDLLITTVLLVDNRRHPSHPHRNKQLPQRAAHQVTRRLRKMLLPSRWHVTVRTGRGAAALRLAQLVHQLRHEAGGGPGGAHLGPGRARQREREPGYGVGAVSGQDQWPAGPCWGESVCHAQD</sequence>
<name>A0A0F4Z1B6_RASE3</name>
<gene>
    <name evidence="2" type="ORF">T310_2331</name>
</gene>
<dbReference type="AlphaFoldDB" id="A0A0F4Z1B6"/>
<dbReference type="Proteomes" id="UP000053958">
    <property type="component" value="Unassembled WGS sequence"/>
</dbReference>
<dbReference type="GeneID" id="25314682"/>
<organism evidence="2 3">
    <name type="scientific">Rasamsonia emersonii (strain ATCC 16479 / CBS 393.64 / IMI 116815)</name>
    <dbReference type="NCBI Taxonomy" id="1408163"/>
    <lineage>
        <taxon>Eukaryota</taxon>
        <taxon>Fungi</taxon>
        <taxon>Dikarya</taxon>
        <taxon>Ascomycota</taxon>
        <taxon>Pezizomycotina</taxon>
        <taxon>Eurotiomycetes</taxon>
        <taxon>Eurotiomycetidae</taxon>
        <taxon>Eurotiales</taxon>
        <taxon>Trichocomaceae</taxon>
        <taxon>Rasamsonia</taxon>
    </lineage>
</organism>
<protein>
    <submittedName>
        <fullName evidence="2">Uncharacterized protein</fullName>
    </submittedName>
</protein>
<dbReference type="EMBL" id="LASV01000092">
    <property type="protein sequence ID" value="KKA23653.1"/>
    <property type="molecule type" value="Genomic_DNA"/>
</dbReference>
<evidence type="ECO:0000313" key="2">
    <source>
        <dbReference type="EMBL" id="KKA23653.1"/>
    </source>
</evidence>
<proteinExistence type="predicted"/>
<keyword evidence="3" id="KW-1185">Reference proteome</keyword>